<feature type="transmembrane region" description="Helical" evidence="1">
    <location>
        <begin position="189"/>
        <end position="206"/>
    </location>
</feature>
<evidence type="ECO:0000313" key="3">
    <source>
        <dbReference type="Proteomes" id="UP000007735"/>
    </source>
</evidence>
<organism evidence="2 3">
    <name type="scientific">Sinorhizobium fredii (strain HH103)</name>
    <dbReference type="NCBI Taxonomy" id="1117943"/>
    <lineage>
        <taxon>Bacteria</taxon>
        <taxon>Pseudomonadati</taxon>
        <taxon>Pseudomonadota</taxon>
        <taxon>Alphaproteobacteria</taxon>
        <taxon>Hyphomicrobiales</taxon>
        <taxon>Rhizobiaceae</taxon>
        <taxon>Sinorhizobium/Ensifer group</taxon>
        <taxon>Sinorhizobium</taxon>
    </lineage>
</organism>
<dbReference type="HOGENOM" id="CLU_1260604_0_0_5"/>
<sequence length="219" mass="25078">MSRKRKLRPIIWKKPLIEGVPLPFPRSPLEGLSKRESKRYWMLFLALVLGTVPALICLKAIDGHWWVGNIGGYSALCLTAALLLPFFAGFLELRKLVRRGAAVVALFNERETVYGLPPSAERISESSWKLLCVIAFLILVAFGLWDGVERLLDGLPPREWPVSAYRRRRYRLVHHIDQLLSPYVPDGPLFPTLLIVGLVLLLSLFLREIWRRLKRGFDV</sequence>
<evidence type="ECO:0000313" key="2">
    <source>
        <dbReference type="EMBL" id="CCE98310.1"/>
    </source>
</evidence>
<reference evidence="2 3" key="1">
    <citation type="journal article" date="2012" name="J. Bacteriol.">
        <title>Genome sequence of the soybean symbiont Sinorhizobium fredii HH103.</title>
        <authorList>
            <person name="Weidner S."/>
            <person name="Becker A."/>
            <person name="Bonilla I."/>
            <person name="Jaenicke S."/>
            <person name="Lloret J."/>
            <person name="Margaret I."/>
            <person name="Puhler A."/>
            <person name="Ruiz-Sainz J.E."/>
            <person name="Schneiker-Bekel S."/>
            <person name="Szczepanowski R."/>
            <person name="Vinardell J.M."/>
            <person name="Zehner S."/>
            <person name="Gottfert M."/>
        </authorList>
    </citation>
    <scope>NUCLEOTIDE SEQUENCE [LARGE SCALE GENOMIC DNA]</scope>
    <source>
        <strain evidence="2 3">HH103</strain>
    </source>
</reference>
<dbReference type="AlphaFoldDB" id="G9A5I9"/>
<accession>G9A5I9</accession>
<dbReference type="EMBL" id="HE616890">
    <property type="protein sequence ID" value="CCE98310.1"/>
    <property type="molecule type" value="Genomic_DNA"/>
</dbReference>
<keyword evidence="1" id="KW-1133">Transmembrane helix</keyword>
<feature type="transmembrane region" description="Helical" evidence="1">
    <location>
        <begin position="73"/>
        <end position="91"/>
    </location>
</feature>
<protein>
    <recommendedName>
        <fullName evidence="4">Transmembrane protein</fullName>
    </recommendedName>
</protein>
<dbReference type="STRING" id="1117943.SFHH103_03819"/>
<keyword evidence="1" id="KW-0812">Transmembrane</keyword>
<evidence type="ECO:0008006" key="4">
    <source>
        <dbReference type="Google" id="ProtNLM"/>
    </source>
</evidence>
<name>G9A5I9_SINF1</name>
<gene>
    <name evidence="2" type="ordered locus">SFHH103_03819</name>
</gene>
<keyword evidence="1" id="KW-0472">Membrane</keyword>
<proteinExistence type="predicted"/>
<dbReference type="RefSeq" id="WP_014330678.1">
    <property type="nucleotide sequence ID" value="NC_016812.1"/>
</dbReference>
<dbReference type="KEGG" id="sfh:SFHH103_03819"/>
<feature type="transmembrane region" description="Helical" evidence="1">
    <location>
        <begin position="128"/>
        <end position="145"/>
    </location>
</feature>
<evidence type="ECO:0000256" key="1">
    <source>
        <dbReference type="SAM" id="Phobius"/>
    </source>
</evidence>
<dbReference type="PATRIC" id="fig|380.5.peg.4041"/>
<dbReference type="Proteomes" id="UP000007735">
    <property type="component" value="Chromosome"/>
</dbReference>
<feature type="transmembrane region" description="Helical" evidence="1">
    <location>
        <begin position="40"/>
        <end position="61"/>
    </location>
</feature>